<evidence type="ECO:0000259" key="1">
    <source>
        <dbReference type="Pfam" id="PF01717"/>
    </source>
</evidence>
<dbReference type="GO" id="GO:0008270">
    <property type="term" value="F:zinc ion binding"/>
    <property type="evidence" value="ECO:0007669"/>
    <property type="project" value="InterPro"/>
</dbReference>
<dbReference type="Pfam" id="PF01717">
    <property type="entry name" value="Meth_synt_2"/>
    <property type="match status" value="1"/>
</dbReference>
<dbReference type="InterPro" id="IPR002629">
    <property type="entry name" value="Met_Synth_C/arc"/>
</dbReference>
<dbReference type="Gene3D" id="3.20.20.210">
    <property type="match status" value="1"/>
</dbReference>
<dbReference type="GO" id="GO:0003871">
    <property type="term" value="F:5-methyltetrahydropteroyltriglutamate-homocysteine S-methyltransferase activity"/>
    <property type="evidence" value="ECO:0007669"/>
    <property type="project" value="InterPro"/>
</dbReference>
<dbReference type="PANTHER" id="PTHR43844:SF2">
    <property type="entry name" value="SYNTHASE, VITAMIN-B12 INDEPENDENT, PUTATIVE (AFU_ORTHOLOGUE AFUA_3G12060)-RELATED"/>
    <property type="match status" value="1"/>
</dbReference>
<dbReference type="SUPFAM" id="SSF51726">
    <property type="entry name" value="UROD/MetE-like"/>
    <property type="match status" value="1"/>
</dbReference>
<feature type="domain" description="Cobalamin-independent methionine synthase MetE C-terminal/archaeal" evidence="1">
    <location>
        <begin position="175"/>
        <end position="369"/>
    </location>
</feature>
<dbReference type="InterPro" id="IPR038071">
    <property type="entry name" value="UROD/MetE-like_sf"/>
</dbReference>
<gene>
    <name evidence="2" type="ORF">BN869_000007019_1</name>
</gene>
<protein>
    <recommendedName>
        <fullName evidence="1">Cobalamin-independent methionine synthase MetE C-terminal/archaeal domain-containing protein</fullName>
    </recommendedName>
</protein>
<reference evidence="2" key="1">
    <citation type="submission" date="2015-01" db="EMBL/GenBank/DDBJ databases">
        <authorList>
            <person name="Durling Mikael"/>
        </authorList>
    </citation>
    <scope>NUCLEOTIDE SEQUENCE</scope>
</reference>
<name>A0A0B7K8B8_BIOOC</name>
<sequence length="397" mass="44443">MAPRFRMDQIGSLIRPHSLLNARKDLDVYSGELSEAQLAATKEAIAQAVQKQLDLSIRPITSGEYERTGFFSGFFESLDGMQVNRHFQIPEDFRTELPTTQHMAKLGVNTFPAVVAKGKIKHVAPAYVSGWNMLKGTIPPHLWKDCKITMPSITWQHMQLAPGVAYNPNVYKTDAEYLSDLAAAFRREVQMLYDEGLRSIQVDDPHLTYFVSENFKDGLQQDGEDPDTLLDLYIWAHNEAIKDRPEDLHMGIHLCRGNIPGTGGFLEGSYDSIAEKVLTQLNYDTFYLEFDDARSGSFDCLKHLPTGKNMVLGLVSTKHPELEDLKVLEGRVHEAARAIAAGQGRSPEDVLADSLAMSPQCGFASFEKNLGVASEERMWEKLSLVRNVANLVWKNAL</sequence>
<dbReference type="EMBL" id="CDPU01000021">
    <property type="protein sequence ID" value="CEO50961.1"/>
    <property type="molecule type" value="Genomic_DNA"/>
</dbReference>
<accession>A0A0B7K8B8</accession>
<dbReference type="PANTHER" id="PTHR43844">
    <property type="entry name" value="METHIONINE SYNTHASE"/>
    <property type="match status" value="1"/>
</dbReference>
<organism evidence="2">
    <name type="scientific">Bionectria ochroleuca</name>
    <name type="common">Gliocladium roseum</name>
    <dbReference type="NCBI Taxonomy" id="29856"/>
    <lineage>
        <taxon>Eukaryota</taxon>
        <taxon>Fungi</taxon>
        <taxon>Dikarya</taxon>
        <taxon>Ascomycota</taxon>
        <taxon>Pezizomycotina</taxon>
        <taxon>Sordariomycetes</taxon>
        <taxon>Hypocreomycetidae</taxon>
        <taxon>Hypocreales</taxon>
        <taxon>Bionectriaceae</taxon>
        <taxon>Clonostachys</taxon>
    </lineage>
</organism>
<dbReference type="AlphaFoldDB" id="A0A0B7K8B8"/>
<proteinExistence type="predicted"/>
<evidence type="ECO:0000313" key="2">
    <source>
        <dbReference type="EMBL" id="CEO50961.1"/>
    </source>
</evidence>
<dbReference type="GO" id="GO:0009086">
    <property type="term" value="P:methionine biosynthetic process"/>
    <property type="evidence" value="ECO:0007669"/>
    <property type="project" value="InterPro"/>
</dbReference>
<dbReference type="CDD" id="cd03311">
    <property type="entry name" value="CIMS_C_terminal_like"/>
    <property type="match status" value="1"/>
</dbReference>